<dbReference type="Gene3D" id="3.30.160.60">
    <property type="entry name" value="Classic Zinc Finger"/>
    <property type="match status" value="5"/>
</dbReference>
<dbReference type="InterPro" id="IPR013087">
    <property type="entry name" value="Znf_C2H2_type"/>
</dbReference>
<keyword evidence="12" id="KW-1185">Reference proteome</keyword>
<feature type="domain" description="C2H2-type" evidence="9">
    <location>
        <begin position="139"/>
        <end position="166"/>
    </location>
</feature>
<keyword evidence="7" id="KW-0539">Nucleus</keyword>
<dbReference type="SUPFAM" id="SSF57667">
    <property type="entry name" value="beta-beta-alpha zinc fingers"/>
    <property type="match status" value="3"/>
</dbReference>
<dbReference type="InterPro" id="IPR036236">
    <property type="entry name" value="Znf_C2H2_sf"/>
</dbReference>
<feature type="domain" description="C2H2-type" evidence="9">
    <location>
        <begin position="223"/>
        <end position="250"/>
    </location>
</feature>
<reference evidence="11" key="1">
    <citation type="submission" date="2022-01" db="EMBL/GenBank/DDBJ databases">
        <authorList>
            <person name="King R."/>
        </authorList>
    </citation>
    <scope>NUCLEOTIDE SEQUENCE</scope>
</reference>
<gene>
    <name evidence="11" type="ORF">CHIRRI_LOCUS12934</name>
</gene>
<dbReference type="GO" id="GO:0000981">
    <property type="term" value="F:DNA-binding transcription factor activity, RNA polymerase II-specific"/>
    <property type="evidence" value="ECO:0007669"/>
    <property type="project" value="TreeGrafter"/>
</dbReference>
<evidence type="ECO:0000259" key="9">
    <source>
        <dbReference type="PROSITE" id="PS50157"/>
    </source>
</evidence>
<name>A0A9N9S5V5_9DIPT</name>
<evidence type="ECO:0000256" key="1">
    <source>
        <dbReference type="ARBA" id="ARBA00022723"/>
    </source>
</evidence>
<dbReference type="SUPFAM" id="SSF48452">
    <property type="entry name" value="TPR-like"/>
    <property type="match status" value="1"/>
</dbReference>
<evidence type="ECO:0000256" key="3">
    <source>
        <dbReference type="ARBA" id="ARBA00022771"/>
    </source>
</evidence>
<accession>A0A9N9S5V5</accession>
<feature type="domain" description="C2H2-type" evidence="9">
    <location>
        <begin position="195"/>
        <end position="222"/>
    </location>
</feature>
<evidence type="ECO:0000313" key="12">
    <source>
        <dbReference type="Proteomes" id="UP001153620"/>
    </source>
</evidence>
<dbReference type="Gene3D" id="1.25.40.10">
    <property type="entry name" value="Tetratricopeptide repeat domain"/>
    <property type="match status" value="1"/>
</dbReference>
<feature type="region of interest" description="Disordered" evidence="8">
    <location>
        <begin position="360"/>
        <end position="387"/>
    </location>
</feature>
<dbReference type="InterPro" id="IPR011990">
    <property type="entry name" value="TPR-like_helical_dom_sf"/>
</dbReference>
<dbReference type="GO" id="GO:0000977">
    <property type="term" value="F:RNA polymerase II transcription regulatory region sequence-specific DNA binding"/>
    <property type="evidence" value="ECO:0007669"/>
    <property type="project" value="TreeGrafter"/>
</dbReference>
<keyword evidence="2" id="KW-0677">Repeat</keyword>
<dbReference type="PROSITE" id="PS00028">
    <property type="entry name" value="ZINC_FINGER_C2H2_1"/>
    <property type="match status" value="5"/>
</dbReference>
<sequence length="738" mass="82809">MDPREPIVNAYTSQEYTACLSLIQASPSEISSQTDMRILQASCLININGRSGEAHQILDKILELDPQNGLAFYGKGLAFLKESNLDKSFENFTKASELDKTGVISKAQIMKLKTEEMLKSKRTSNRLSGKQIKDNAAPITCEICNRSFAQLFSLNRHKLIHSGERPHKCSLCNFGFVQKSDLQRHMSVHNDNADFPCLSCEKKFKSKKNLSLHLMTHSVEKPFKCETCGKDFKYRRLMKLHQIIHSKRKKYNCDFCEKIFVTKPSLKAHVMMHINRMKKEGVKLSGGGGIVEKFEVSSGDLGVEMMNFKVEEQNHIECADMTSKLPVISKVTSIQLETEPTTAKLEGKLAKTKKYFMKKQQKMELPETSKQDQQSVKKSRGRPPKVVKKSLTVQNSNSNNLETSQQTISTILSTSLQSSPQTVRNSVRIQNRKSLGAKRSLIKTNPNSLSIRRESIGFDRNSATIQQKLAKVKNNLIRAQTDQQNFSVTSFGSNSVSPNPDQLFSTSTSSFSELFPQISIISNNAQKPEAPNTSATRFSLGNIELPSSLQIRPILGVQGSKLRSTRNSISRRNSTTENGVQLNLIPPTKFINPVTSSPQSSSVIPADPRISAIFSNPHISVAITSTSSSTTIAKSEMNSNPVITDSKWSNSTAFEVKHIQDEQVPIKDIKLEPVEVPNNDQQAETSSNHDSLFSSENEHPSEWNLFFKSLMHDLTKMDERQRRKFKQKTFVLIDDILQ</sequence>
<feature type="compositionally biased region" description="Basic and acidic residues" evidence="8">
    <location>
        <begin position="361"/>
        <end position="370"/>
    </location>
</feature>
<dbReference type="FunFam" id="3.30.160.60:FF:000630">
    <property type="entry name" value="Zinc finger protein 180"/>
    <property type="match status" value="1"/>
</dbReference>
<dbReference type="InterPro" id="IPR004210">
    <property type="entry name" value="BESS_motif"/>
</dbReference>
<evidence type="ECO:0000256" key="5">
    <source>
        <dbReference type="PROSITE-ProRule" id="PRU00042"/>
    </source>
</evidence>
<dbReference type="PANTHER" id="PTHR14196:SF12">
    <property type="entry name" value="ZINC FINGER PROTEIN 208-LIKE"/>
    <property type="match status" value="1"/>
</dbReference>
<dbReference type="GO" id="GO:0005634">
    <property type="term" value="C:nucleus"/>
    <property type="evidence" value="ECO:0007669"/>
    <property type="project" value="UniProtKB-SubCell"/>
</dbReference>
<dbReference type="GO" id="GO:0008270">
    <property type="term" value="F:zinc ion binding"/>
    <property type="evidence" value="ECO:0007669"/>
    <property type="project" value="UniProtKB-KW"/>
</dbReference>
<dbReference type="PROSITE" id="PS50005">
    <property type="entry name" value="TPR"/>
    <property type="match status" value="1"/>
</dbReference>
<dbReference type="InterPro" id="IPR050717">
    <property type="entry name" value="C2H2-ZF_Transcription_Reg"/>
</dbReference>
<dbReference type="FunFam" id="3.30.160.60:FF:000100">
    <property type="entry name" value="Zinc finger 45-like"/>
    <property type="match status" value="1"/>
</dbReference>
<protein>
    <submittedName>
        <fullName evidence="11">Uncharacterized protein</fullName>
    </submittedName>
</protein>
<keyword evidence="3 5" id="KW-0863">Zinc-finger</keyword>
<feature type="repeat" description="TPR" evidence="6">
    <location>
        <begin position="69"/>
        <end position="102"/>
    </location>
</feature>
<proteinExistence type="predicted"/>
<feature type="compositionally biased region" description="Basic residues" evidence="8">
    <location>
        <begin position="377"/>
        <end position="387"/>
    </location>
</feature>
<keyword evidence="4" id="KW-0862">Zinc</keyword>
<dbReference type="EMBL" id="OU895880">
    <property type="protein sequence ID" value="CAG9810117.1"/>
    <property type="molecule type" value="Genomic_DNA"/>
</dbReference>
<dbReference type="OrthoDB" id="5305647at2759"/>
<evidence type="ECO:0000259" key="10">
    <source>
        <dbReference type="PROSITE" id="PS51031"/>
    </source>
</evidence>
<feature type="domain" description="C2H2-type" evidence="9">
    <location>
        <begin position="251"/>
        <end position="278"/>
    </location>
</feature>
<feature type="domain" description="BESS" evidence="10">
    <location>
        <begin position="700"/>
        <end position="738"/>
    </location>
</feature>
<evidence type="ECO:0000256" key="4">
    <source>
        <dbReference type="ARBA" id="ARBA00022833"/>
    </source>
</evidence>
<reference evidence="11" key="2">
    <citation type="submission" date="2022-10" db="EMBL/GenBank/DDBJ databases">
        <authorList>
            <consortium name="ENA_rothamsted_submissions"/>
            <consortium name="culmorum"/>
            <person name="King R."/>
        </authorList>
    </citation>
    <scope>NUCLEOTIDE SEQUENCE</scope>
</reference>
<dbReference type="SMART" id="SM00355">
    <property type="entry name" value="ZnF_C2H2"/>
    <property type="match status" value="5"/>
</dbReference>
<evidence type="ECO:0000256" key="7">
    <source>
        <dbReference type="PROSITE-ProRule" id="PRU00371"/>
    </source>
</evidence>
<organism evidence="11 12">
    <name type="scientific">Chironomus riparius</name>
    <dbReference type="NCBI Taxonomy" id="315576"/>
    <lineage>
        <taxon>Eukaryota</taxon>
        <taxon>Metazoa</taxon>
        <taxon>Ecdysozoa</taxon>
        <taxon>Arthropoda</taxon>
        <taxon>Hexapoda</taxon>
        <taxon>Insecta</taxon>
        <taxon>Pterygota</taxon>
        <taxon>Neoptera</taxon>
        <taxon>Endopterygota</taxon>
        <taxon>Diptera</taxon>
        <taxon>Nematocera</taxon>
        <taxon>Chironomoidea</taxon>
        <taxon>Chironomidae</taxon>
        <taxon>Chironominae</taxon>
        <taxon>Chironomus</taxon>
    </lineage>
</organism>
<evidence type="ECO:0000256" key="6">
    <source>
        <dbReference type="PROSITE-ProRule" id="PRU00339"/>
    </source>
</evidence>
<dbReference type="Pfam" id="PF00096">
    <property type="entry name" value="zf-C2H2"/>
    <property type="match status" value="5"/>
</dbReference>
<dbReference type="PANTHER" id="PTHR14196">
    <property type="entry name" value="ODD-SKIPPED - RELATED"/>
    <property type="match status" value="1"/>
</dbReference>
<evidence type="ECO:0000313" key="11">
    <source>
        <dbReference type="EMBL" id="CAG9810117.1"/>
    </source>
</evidence>
<dbReference type="Proteomes" id="UP001153620">
    <property type="component" value="Chromosome 4"/>
</dbReference>
<evidence type="ECO:0000256" key="8">
    <source>
        <dbReference type="SAM" id="MobiDB-lite"/>
    </source>
</evidence>
<comment type="subcellular location">
    <subcellularLocation>
        <location evidence="7">Nucleus</location>
    </subcellularLocation>
</comment>
<dbReference type="AlphaFoldDB" id="A0A9N9S5V5"/>
<dbReference type="PROSITE" id="PS50157">
    <property type="entry name" value="ZINC_FINGER_C2H2_2"/>
    <property type="match status" value="5"/>
</dbReference>
<dbReference type="InterPro" id="IPR019734">
    <property type="entry name" value="TPR_rpt"/>
</dbReference>
<evidence type="ECO:0000256" key="2">
    <source>
        <dbReference type="ARBA" id="ARBA00022737"/>
    </source>
</evidence>
<dbReference type="PROSITE" id="PS51031">
    <property type="entry name" value="BESS"/>
    <property type="match status" value="1"/>
</dbReference>
<feature type="domain" description="C2H2-type" evidence="9">
    <location>
        <begin position="167"/>
        <end position="194"/>
    </location>
</feature>
<keyword evidence="1" id="KW-0479">Metal-binding</keyword>
<keyword evidence="6" id="KW-0802">TPR repeat</keyword>